<evidence type="ECO:0000313" key="3">
    <source>
        <dbReference type="Proteomes" id="UP000440498"/>
    </source>
</evidence>
<organism evidence="2 3">
    <name type="scientific">Rugamonas aquatica</name>
    <dbReference type="NCBI Taxonomy" id="2743357"/>
    <lineage>
        <taxon>Bacteria</taxon>
        <taxon>Pseudomonadati</taxon>
        <taxon>Pseudomonadota</taxon>
        <taxon>Betaproteobacteria</taxon>
        <taxon>Burkholderiales</taxon>
        <taxon>Oxalobacteraceae</taxon>
        <taxon>Telluria group</taxon>
        <taxon>Rugamonas</taxon>
    </lineage>
</organism>
<sequence length="137" mass="15265">MQRKPPTAVMISLLLAIAVLLFDRSTHPTYGMDKFNQLINFGIVPGAVFGLCGLAHLLLGRGRWKARTLILAAAYALALANLVMLGHVTLPAAIDAYYFPCGPWLIPVLAWYWLTRWQVSRERIPHPFDARSVKPPS</sequence>
<gene>
    <name evidence="2" type="ORF">GEV02_21075</name>
</gene>
<dbReference type="AlphaFoldDB" id="A0A6A7N6N8"/>
<feature type="transmembrane region" description="Helical" evidence="1">
    <location>
        <begin position="69"/>
        <end position="90"/>
    </location>
</feature>
<keyword evidence="1" id="KW-0472">Membrane</keyword>
<keyword evidence="3" id="KW-1185">Reference proteome</keyword>
<feature type="transmembrane region" description="Helical" evidence="1">
    <location>
        <begin position="38"/>
        <end position="57"/>
    </location>
</feature>
<name>A0A6A7N6N8_9BURK</name>
<evidence type="ECO:0000256" key="1">
    <source>
        <dbReference type="SAM" id="Phobius"/>
    </source>
</evidence>
<reference evidence="2 3" key="1">
    <citation type="submission" date="2019-10" db="EMBL/GenBank/DDBJ databases">
        <title>Two novel species isolated from a subtropical stream in China.</title>
        <authorList>
            <person name="Lu H."/>
        </authorList>
    </citation>
    <scope>NUCLEOTIDE SEQUENCE [LARGE SCALE GENOMIC DNA]</scope>
    <source>
        <strain evidence="2 3">FT29W</strain>
    </source>
</reference>
<evidence type="ECO:0000313" key="2">
    <source>
        <dbReference type="EMBL" id="MQA40649.1"/>
    </source>
</evidence>
<protein>
    <submittedName>
        <fullName evidence="2">Uncharacterized protein</fullName>
    </submittedName>
</protein>
<keyword evidence="1" id="KW-1133">Transmembrane helix</keyword>
<comment type="caution">
    <text evidence="2">The sequence shown here is derived from an EMBL/GenBank/DDBJ whole genome shotgun (WGS) entry which is preliminary data.</text>
</comment>
<dbReference type="Proteomes" id="UP000440498">
    <property type="component" value="Unassembled WGS sequence"/>
</dbReference>
<accession>A0A6A7N6N8</accession>
<dbReference type="EMBL" id="WHUG01000009">
    <property type="protein sequence ID" value="MQA40649.1"/>
    <property type="molecule type" value="Genomic_DNA"/>
</dbReference>
<feature type="transmembrane region" description="Helical" evidence="1">
    <location>
        <begin position="96"/>
        <end position="114"/>
    </location>
</feature>
<proteinExistence type="predicted"/>
<keyword evidence="1" id="KW-0812">Transmembrane</keyword>
<dbReference type="RefSeq" id="WP_152839946.1">
    <property type="nucleotide sequence ID" value="NZ_WHUG01000009.1"/>
</dbReference>